<dbReference type="STRING" id="420953.SAMN05192543_106325"/>
<dbReference type="InterPro" id="IPR021294">
    <property type="entry name" value="DUF2866"/>
</dbReference>
<organism evidence="1 2">
    <name type="scientific">Paraburkholderia megapolitana</name>
    <dbReference type="NCBI Taxonomy" id="420953"/>
    <lineage>
        <taxon>Bacteria</taxon>
        <taxon>Pseudomonadati</taxon>
        <taxon>Pseudomonadota</taxon>
        <taxon>Betaproteobacteria</taxon>
        <taxon>Burkholderiales</taxon>
        <taxon>Burkholderiaceae</taxon>
        <taxon>Paraburkholderia</taxon>
    </lineage>
</organism>
<dbReference type="RefSeq" id="WP_091015492.1">
    <property type="nucleotide sequence ID" value="NZ_CP041743.1"/>
</dbReference>
<sequence>MTEDAVFTHLQAMSANLHAQQIHSCKVSAPQQLPWGRSYRVVEWTLKHDPESRRRAVPAEYTATEIAELVISHVPGRRFCQQTEQA</sequence>
<evidence type="ECO:0008006" key="3">
    <source>
        <dbReference type="Google" id="ProtNLM"/>
    </source>
</evidence>
<accession>A0A1I3QFN9</accession>
<gene>
    <name evidence="1" type="ORF">SAMN05192543_106325</name>
</gene>
<dbReference type="Proteomes" id="UP000199548">
    <property type="component" value="Unassembled WGS sequence"/>
</dbReference>
<name>A0A1I3QFN9_9BURK</name>
<dbReference type="Pfam" id="PF11065">
    <property type="entry name" value="DUF2866"/>
    <property type="match status" value="1"/>
</dbReference>
<dbReference type="AlphaFoldDB" id="A0A1I3QFN9"/>
<dbReference type="EMBL" id="FOQU01000006">
    <property type="protein sequence ID" value="SFJ31996.1"/>
    <property type="molecule type" value="Genomic_DNA"/>
</dbReference>
<dbReference type="OrthoDB" id="9010773at2"/>
<evidence type="ECO:0000313" key="2">
    <source>
        <dbReference type="Proteomes" id="UP000199548"/>
    </source>
</evidence>
<keyword evidence="2" id="KW-1185">Reference proteome</keyword>
<proteinExistence type="predicted"/>
<evidence type="ECO:0000313" key="1">
    <source>
        <dbReference type="EMBL" id="SFJ31996.1"/>
    </source>
</evidence>
<reference evidence="1 2" key="1">
    <citation type="submission" date="2016-10" db="EMBL/GenBank/DDBJ databases">
        <authorList>
            <person name="de Groot N.N."/>
        </authorList>
    </citation>
    <scope>NUCLEOTIDE SEQUENCE [LARGE SCALE GENOMIC DNA]</scope>
    <source>
        <strain evidence="1 2">LMG 23650</strain>
    </source>
</reference>
<protein>
    <recommendedName>
        <fullName evidence="3">DUF2866 domain-containing protein</fullName>
    </recommendedName>
</protein>